<accession>A0A1E5HDT5</accession>
<comment type="caution">
    <text evidence="2">The sequence shown here is derived from an EMBL/GenBank/DDBJ whole genome shotgun (WGS) entry which is preliminary data.</text>
</comment>
<dbReference type="InterPro" id="IPR004006">
    <property type="entry name" value="DhaK_dom"/>
</dbReference>
<organism evidence="2 3">
    <name type="scientific">Enterococcus ureilyticus</name>
    <dbReference type="NCBI Taxonomy" id="1131292"/>
    <lineage>
        <taxon>Bacteria</taxon>
        <taxon>Bacillati</taxon>
        <taxon>Bacillota</taxon>
        <taxon>Bacilli</taxon>
        <taxon>Lactobacillales</taxon>
        <taxon>Enterococcaceae</taxon>
        <taxon>Enterococcus</taxon>
    </lineage>
</organism>
<keyword evidence="3" id="KW-1185">Reference proteome</keyword>
<dbReference type="OrthoDB" id="9806345at2"/>
<dbReference type="EMBL" id="MIKC01000007">
    <property type="protein sequence ID" value="OEG23117.1"/>
    <property type="molecule type" value="Genomic_DNA"/>
</dbReference>
<dbReference type="GO" id="GO:0004371">
    <property type="term" value="F:glycerone kinase activity"/>
    <property type="evidence" value="ECO:0007669"/>
    <property type="project" value="InterPro"/>
</dbReference>
<dbReference type="RefSeq" id="WP_069639469.1">
    <property type="nucleotide sequence ID" value="NZ_JAFBEZ010000015.1"/>
</dbReference>
<dbReference type="Gene3D" id="3.30.1180.20">
    <property type="entry name" value="Dihydroxyacetone kinase, domain 2"/>
    <property type="match status" value="1"/>
</dbReference>
<protein>
    <submittedName>
        <fullName evidence="2">DhaKLM operon coactivator DhaQ</fullName>
    </submittedName>
</protein>
<evidence type="ECO:0000313" key="2">
    <source>
        <dbReference type="EMBL" id="OEG23117.1"/>
    </source>
</evidence>
<dbReference type="PANTHER" id="PTHR28629:SF4">
    <property type="entry name" value="TRIOKINASE_FMN CYCLASE"/>
    <property type="match status" value="1"/>
</dbReference>
<dbReference type="Proteomes" id="UP000094469">
    <property type="component" value="Unassembled WGS sequence"/>
</dbReference>
<dbReference type="FunFam" id="3.40.50.10440:FF:000001">
    <property type="entry name" value="Dihydroxyacetone kinase, DhaK subunit"/>
    <property type="match status" value="1"/>
</dbReference>
<dbReference type="PROSITE" id="PS51481">
    <property type="entry name" value="DHAK"/>
    <property type="match status" value="1"/>
</dbReference>
<reference evidence="3" key="1">
    <citation type="submission" date="2016-09" db="EMBL/GenBank/DDBJ databases">
        <authorList>
            <person name="Gulvik C.A."/>
        </authorList>
    </citation>
    <scope>NUCLEOTIDE SEQUENCE [LARGE SCALE GENOMIC DNA]</scope>
    <source>
        <strain evidence="3">LMG 26676</strain>
    </source>
</reference>
<dbReference type="InterPro" id="IPR050861">
    <property type="entry name" value="Dihydroxyacetone_Kinase"/>
</dbReference>
<dbReference type="PANTHER" id="PTHR28629">
    <property type="entry name" value="TRIOKINASE/FMN CYCLASE"/>
    <property type="match status" value="1"/>
</dbReference>
<gene>
    <name evidence="2" type="ORF">BCR24_13275</name>
</gene>
<dbReference type="GO" id="GO:0005829">
    <property type="term" value="C:cytosol"/>
    <property type="evidence" value="ECO:0007669"/>
    <property type="project" value="TreeGrafter"/>
</dbReference>
<dbReference type="Pfam" id="PF02733">
    <property type="entry name" value="Dak1"/>
    <property type="match status" value="1"/>
</dbReference>
<dbReference type="GO" id="GO:0019563">
    <property type="term" value="P:glycerol catabolic process"/>
    <property type="evidence" value="ECO:0007669"/>
    <property type="project" value="TreeGrafter"/>
</dbReference>
<dbReference type="Gene3D" id="3.40.50.10440">
    <property type="entry name" value="Dihydroxyacetone kinase, domain 1"/>
    <property type="match status" value="1"/>
</dbReference>
<dbReference type="SUPFAM" id="SSF82549">
    <property type="entry name" value="DAK1/DegV-like"/>
    <property type="match status" value="1"/>
</dbReference>
<feature type="domain" description="DhaK" evidence="1">
    <location>
        <begin position="7"/>
        <end position="329"/>
    </location>
</feature>
<evidence type="ECO:0000259" key="1">
    <source>
        <dbReference type="PROSITE" id="PS51481"/>
    </source>
</evidence>
<dbReference type="STRING" id="1131292.BCR24_13275"/>
<evidence type="ECO:0000313" key="3">
    <source>
        <dbReference type="Proteomes" id="UP000094469"/>
    </source>
</evidence>
<proteinExistence type="predicted"/>
<sequence>MKQLINSSGQIRQQVLAGLTYTYNDTLTWHKQTGIVTKKTISKNKVVLISGGGCGHEPAHVGYIGENMLDCAVMGTIFEPPASSEILQAIEETYNGQGTLLIIKNFEKDLARFLEAERLAKAKGLTIAHVIVDDDCSIESGTLKKRRRGVAGTVLVHKILGAAASQGKSLDELQSLGEKLIPLIKTLGVAFSPASPIGVIPQQYELAEDEMYFGIGIHGEPGYRIETMQSSERIAIELVNKLKQQYAKKDLTQVAVLVNGLGSTPLLELGVFMNDVQQLMDIEDIQVVYKRMGNFLTAYNTNGLSLTLLAIKDDKWLDYLRIPTDAFGWR</sequence>
<dbReference type="AlphaFoldDB" id="A0A1E5HDT5"/>
<name>A0A1E5HDT5_9ENTE</name>